<comment type="subunit">
    <text evidence="12 13">Component of the ubiquinol-cytochrome c oxidoreductase (cytochrome b-c1 complex, complex III, CIII), a multisubunit enzyme composed of 11 subunits. The complex is composed of 3 respiratory subunits cytochrome b, cytochrome c1 and Rieske protein UQCRFS1, 2 core protein subunits UQCRC1/QCR1 and UQCRC2/QCR2, and 6 low-molecular weight protein subunits UQCRH/QCR6, UQCRB/QCR7, UQCRQ/QCR8, UQCR10/QCR9, UQCR11/QCR10 and subunit 9, the cleavage product of Rieske protein UQCRFS1. The complex exists as an obligatory dimer and forms supercomplexes (SCs) in the inner mitochondrial membrane with NADH-ubiquinone oxidoreductase (complex I, CI) and cytochrome c oxidase (complex IV, CIV), resulting in different assemblies (supercomplex SCI(1)III(2)IV(1) and megacomplex MCI(2)III(2)IV(2)). Interacts with UQCC6.</text>
</comment>
<evidence type="ECO:0000256" key="10">
    <source>
        <dbReference type="ARBA" id="ARBA00023128"/>
    </source>
</evidence>
<reference evidence="15 16" key="1">
    <citation type="submission" date="2019-01" db="EMBL/GenBank/DDBJ databases">
        <authorList>
            <person name="Alioto T."/>
            <person name="Alioto T."/>
        </authorList>
    </citation>
    <scope>NUCLEOTIDE SEQUENCE [LARGE SCALE GENOMIC DNA]</scope>
</reference>
<gene>
    <name evidence="15" type="ORF">LYPA_23C013757</name>
</gene>
<dbReference type="Proteomes" id="UP000386466">
    <property type="component" value="Unassembled WGS sequence"/>
</dbReference>
<evidence type="ECO:0000313" key="15">
    <source>
        <dbReference type="EMBL" id="VFV17127.1"/>
    </source>
</evidence>
<evidence type="ECO:0000256" key="5">
    <source>
        <dbReference type="ARBA" id="ARBA00022660"/>
    </source>
</evidence>
<name>A0A485M9G2_LYNPA</name>
<evidence type="ECO:0000256" key="9">
    <source>
        <dbReference type="ARBA" id="ARBA00022989"/>
    </source>
</evidence>
<accession>A0A485M9G2</accession>
<dbReference type="EMBL" id="CAAGRJ010000001">
    <property type="protein sequence ID" value="VFV17127.1"/>
    <property type="molecule type" value="Genomic_DNA"/>
</dbReference>
<organism evidence="15 16">
    <name type="scientific">Lynx pardinus</name>
    <name type="common">Iberian lynx</name>
    <name type="synonym">Felis pardina</name>
    <dbReference type="NCBI Taxonomy" id="191816"/>
    <lineage>
        <taxon>Eukaryota</taxon>
        <taxon>Metazoa</taxon>
        <taxon>Chordata</taxon>
        <taxon>Craniata</taxon>
        <taxon>Vertebrata</taxon>
        <taxon>Euteleostomi</taxon>
        <taxon>Mammalia</taxon>
        <taxon>Eutheria</taxon>
        <taxon>Laurasiatheria</taxon>
        <taxon>Carnivora</taxon>
        <taxon>Feliformia</taxon>
        <taxon>Felidae</taxon>
        <taxon>Felinae</taxon>
        <taxon>Lynx</taxon>
    </lineage>
</organism>
<proteinExistence type="inferred from homology"/>
<feature type="compositionally biased region" description="Basic and acidic residues" evidence="14">
    <location>
        <begin position="42"/>
        <end position="61"/>
    </location>
</feature>
<keyword evidence="5 13" id="KW-0679">Respiratory chain</keyword>
<keyword evidence="11" id="KW-0472">Membrane</keyword>
<dbReference type="Pfam" id="PF02939">
    <property type="entry name" value="UcrQ"/>
    <property type="match status" value="1"/>
</dbReference>
<evidence type="ECO:0000256" key="6">
    <source>
        <dbReference type="ARBA" id="ARBA00022692"/>
    </source>
</evidence>
<evidence type="ECO:0000256" key="14">
    <source>
        <dbReference type="SAM" id="MobiDB-lite"/>
    </source>
</evidence>
<feature type="region of interest" description="Disordered" evidence="14">
    <location>
        <begin position="34"/>
        <end position="68"/>
    </location>
</feature>
<dbReference type="Gene3D" id="1.20.5.210">
    <property type="entry name" value="Cytochrome b-c1 complex subunit 8"/>
    <property type="match status" value="1"/>
</dbReference>
<evidence type="ECO:0000256" key="3">
    <source>
        <dbReference type="ARBA" id="ARBA00016324"/>
    </source>
</evidence>
<keyword evidence="8 13" id="KW-0249">Electron transport</keyword>
<comment type="similarity">
    <text evidence="2 13">Belongs to the UQCRQ/QCR8 family.</text>
</comment>
<evidence type="ECO:0000256" key="11">
    <source>
        <dbReference type="ARBA" id="ARBA00023136"/>
    </source>
</evidence>
<comment type="subcellular location">
    <subcellularLocation>
        <location evidence="1 13">Mitochondrion inner membrane</location>
        <topology evidence="1 13">Single-pass membrane protein</topology>
    </subcellularLocation>
</comment>
<evidence type="ECO:0000256" key="12">
    <source>
        <dbReference type="ARBA" id="ARBA00047105"/>
    </source>
</evidence>
<dbReference type="InterPro" id="IPR036642">
    <property type="entry name" value="Cyt_bc1_su8_sf"/>
</dbReference>
<dbReference type="GO" id="GO:0005743">
    <property type="term" value="C:mitochondrial inner membrane"/>
    <property type="evidence" value="ECO:0007669"/>
    <property type="project" value="UniProtKB-SubCell"/>
</dbReference>
<evidence type="ECO:0000256" key="1">
    <source>
        <dbReference type="ARBA" id="ARBA00004434"/>
    </source>
</evidence>
<comment type="function">
    <text evidence="13">Component of the ubiquinol-cytochrome c oxidoreductase, a multisubunit transmembrane complex that is part of the mitochondrial electron transport chain which drives oxidative phosphorylation. The complex plays an important role in the uptake of multiple carbon sources present in different host niches.</text>
</comment>
<keyword evidence="7 13" id="KW-0999">Mitochondrion inner membrane</keyword>
<keyword evidence="10 13" id="KW-0496">Mitochondrion</keyword>
<evidence type="ECO:0000256" key="4">
    <source>
        <dbReference type="ARBA" id="ARBA00022448"/>
    </source>
</evidence>
<dbReference type="AlphaFoldDB" id="A0A485M9G2"/>
<dbReference type="InterPro" id="IPR004205">
    <property type="entry name" value="Cyt_bc1_su8"/>
</dbReference>
<evidence type="ECO:0000256" key="8">
    <source>
        <dbReference type="ARBA" id="ARBA00022982"/>
    </source>
</evidence>
<evidence type="ECO:0000313" key="16">
    <source>
        <dbReference type="Proteomes" id="UP000386466"/>
    </source>
</evidence>
<evidence type="ECO:0000256" key="2">
    <source>
        <dbReference type="ARBA" id="ARBA00007668"/>
    </source>
</evidence>
<dbReference type="SUPFAM" id="SSF81508">
    <property type="entry name" value="Ubiquinone-binding protein QP-C of cytochrome bc1 complex (Ubiquinol-cytochrome c reductase)"/>
    <property type="match status" value="1"/>
</dbReference>
<sequence>MRYHTRACILDVVPPFVAFYPVYTRGTQEFVKAKRKNPAAYENDKRATHLGDGSLGRKDPSLGEEPTL</sequence>
<keyword evidence="6" id="KW-0812">Transmembrane</keyword>
<keyword evidence="4 13" id="KW-0813">Transport</keyword>
<keyword evidence="16" id="KW-1185">Reference proteome</keyword>
<evidence type="ECO:0000256" key="13">
    <source>
        <dbReference type="RuleBase" id="RU368118"/>
    </source>
</evidence>
<protein>
    <recommendedName>
        <fullName evidence="3 13">Cytochrome b-c1 complex subunit 8</fullName>
    </recommendedName>
    <alternativeName>
        <fullName evidence="13">Complex III subunit 8</fullName>
    </alternativeName>
</protein>
<dbReference type="GO" id="GO:0045275">
    <property type="term" value="C:respiratory chain complex III"/>
    <property type="evidence" value="ECO:0007669"/>
    <property type="project" value="UniProtKB-UniRule"/>
</dbReference>
<keyword evidence="9" id="KW-1133">Transmembrane helix</keyword>
<dbReference type="GO" id="GO:0006122">
    <property type="term" value="P:mitochondrial electron transport, ubiquinol to cytochrome c"/>
    <property type="evidence" value="ECO:0007669"/>
    <property type="project" value="UniProtKB-UniRule"/>
</dbReference>
<evidence type="ECO:0000256" key="7">
    <source>
        <dbReference type="ARBA" id="ARBA00022792"/>
    </source>
</evidence>